<dbReference type="AlphaFoldDB" id="A0A1G9UKX7"/>
<keyword evidence="1" id="KW-0472">Membrane</keyword>
<reference evidence="4 5" key="2">
    <citation type="submission" date="2016-10" db="EMBL/GenBank/DDBJ databases">
        <authorList>
            <person name="de Groot N.N."/>
        </authorList>
    </citation>
    <scope>NUCLEOTIDE SEQUENCE [LARGE SCALE GENOMIC DNA]</scope>
    <source>
        <strain evidence="4 5">BS2772</strain>
    </source>
</reference>
<dbReference type="InterPro" id="IPR000045">
    <property type="entry name" value="Prepilin_IV_endopep_pep"/>
</dbReference>
<keyword evidence="6" id="KW-1185">Reference proteome</keyword>
<dbReference type="EMBL" id="JXDI01000001">
    <property type="protein sequence ID" value="KAF2408323.1"/>
    <property type="molecule type" value="Genomic_DNA"/>
</dbReference>
<organism evidence="4 5">
    <name type="scientific">Pseudomonas antarctica</name>
    <dbReference type="NCBI Taxonomy" id="219572"/>
    <lineage>
        <taxon>Bacteria</taxon>
        <taxon>Pseudomonadati</taxon>
        <taxon>Pseudomonadota</taxon>
        <taxon>Gammaproteobacteria</taxon>
        <taxon>Pseudomonadales</taxon>
        <taxon>Pseudomonadaceae</taxon>
        <taxon>Pseudomonas</taxon>
    </lineage>
</organism>
<gene>
    <name evidence="3" type="ORF">PSAN_07160</name>
    <name evidence="4" type="ORF">SAMN04490179_0045</name>
</gene>
<feature type="transmembrane region" description="Helical" evidence="1">
    <location>
        <begin position="139"/>
        <end position="156"/>
    </location>
</feature>
<evidence type="ECO:0000256" key="1">
    <source>
        <dbReference type="SAM" id="Phobius"/>
    </source>
</evidence>
<dbReference type="OrthoDB" id="5600918at2"/>
<accession>A0A1G9UKX7</accession>
<evidence type="ECO:0000259" key="2">
    <source>
        <dbReference type="Pfam" id="PF01478"/>
    </source>
</evidence>
<dbReference type="Proteomes" id="UP000748067">
    <property type="component" value="Unassembled WGS sequence"/>
</dbReference>
<dbReference type="Proteomes" id="UP000182470">
    <property type="component" value="Chromosome I"/>
</dbReference>
<proteinExistence type="predicted"/>
<name>A0A1G9UKX7_9PSED</name>
<evidence type="ECO:0000313" key="5">
    <source>
        <dbReference type="Proteomes" id="UP000182470"/>
    </source>
</evidence>
<feature type="domain" description="Prepilin type IV endopeptidase peptidase" evidence="2">
    <location>
        <begin position="6"/>
        <end position="110"/>
    </location>
</feature>
<dbReference type="GO" id="GO:0004190">
    <property type="term" value="F:aspartic-type endopeptidase activity"/>
    <property type="evidence" value="ECO:0007669"/>
    <property type="project" value="InterPro"/>
</dbReference>
<reference evidence="3 6" key="1">
    <citation type="submission" date="2015-01" db="EMBL/GenBank/DDBJ databases">
        <title>Genome Sequence of Pseudomonas antarctica CMS 35.</title>
        <authorList>
            <person name="Voget S."/>
            <person name="Chow J."/>
            <person name="Daniel R."/>
            <person name="Streit W."/>
        </authorList>
    </citation>
    <scope>NUCLEOTIDE SEQUENCE [LARGE SCALE GENOMIC DNA]</scope>
    <source>
        <strain evidence="3 6">CMS 35</strain>
    </source>
</reference>
<keyword evidence="1" id="KW-0812">Transmembrane</keyword>
<feature type="transmembrane region" description="Helical" evidence="1">
    <location>
        <begin position="95"/>
        <end position="118"/>
    </location>
</feature>
<dbReference type="GO" id="GO:0016020">
    <property type="term" value="C:membrane"/>
    <property type="evidence" value="ECO:0007669"/>
    <property type="project" value="InterPro"/>
</dbReference>
<feature type="transmembrane region" description="Helical" evidence="1">
    <location>
        <begin position="56"/>
        <end position="75"/>
    </location>
</feature>
<protein>
    <submittedName>
        <fullName evidence="4">Prepilin peptidase CpaA</fullName>
    </submittedName>
    <submittedName>
        <fullName evidence="3">Type IV leader peptidase family protein</fullName>
    </submittedName>
</protein>
<evidence type="ECO:0000313" key="6">
    <source>
        <dbReference type="Proteomes" id="UP000748067"/>
    </source>
</evidence>
<dbReference type="EMBL" id="LT629704">
    <property type="protein sequence ID" value="SDM60589.1"/>
    <property type="molecule type" value="Genomic_DNA"/>
</dbReference>
<keyword evidence="1" id="KW-1133">Transmembrane helix</keyword>
<dbReference type="Gene3D" id="1.20.120.1220">
    <property type="match status" value="1"/>
</dbReference>
<feature type="transmembrane region" description="Helical" evidence="1">
    <location>
        <begin position="28"/>
        <end position="49"/>
    </location>
</feature>
<dbReference type="Pfam" id="PF01478">
    <property type="entry name" value="Peptidase_A24"/>
    <property type="match status" value="1"/>
</dbReference>
<evidence type="ECO:0000313" key="3">
    <source>
        <dbReference type="EMBL" id="KAF2408323.1"/>
    </source>
</evidence>
<sequence length="157" mass="17046">MIQGALVVVWLVLCAVQDARQRLLANRLTLGAALLALIYLLWTGTTWLGAAAGQGLLAFVLALLLTLPGYALGRLGAGDVKLLAALALASDAEYLLWSFVRAAAANLLWVVMAPKLWLYMNQGVKRHMGYLAPSVSEKMPFAPFLLVGFTLAWLWIH</sequence>
<evidence type="ECO:0000313" key="4">
    <source>
        <dbReference type="EMBL" id="SDM60589.1"/>
    </source>
</evidence>